<dbReference type="AlphaFoldDB" id="A0A370X1K8"/>
<organism evidence="7 8">
    <name type="scientific">Dyella monticola</name>
    <dbReference type="NCBI Taxonomy" id="1927958"/>
    <lineage>
        <taxon>Bacteria</taxon>
        <taxon>Pseudomonadati</taxon>
        <taxon>Pseudomonadota</taxon>
        <taxon>Gammaproteobacteria</taxon>
        <taxon>Lysobacterales</taxon>
        <taxon>Rhodanobacteraceae</taxon>
        <taxon>Dyella</taxon>
    </lineage>
</organism>
<evidence type="ECO:0000256" key="3">
    <source>
        <dbReference type="ARBA" id="ARBA00005709"/>
    </source>
</evidence>
<dbReference type="GO" id="GO:0009424">
    <property type="term" value="C:bacterial-type flagellum hook"/>
    <property type="evidence" value="ECO:0007669"/>
    <property type="project" value="InterPro"/>
</dbReference>
<dbReference type="Pfam" id="PF00669">
    <property type="entry name" value="Flagellin_N"/>
    <property type="match status" value="1"/>
</dbReference>
<dbReference type="GO" id="GO:0005576">
    <property type="term" value="C:extracellular region"/>
    <property type="evidence" value="ECO:0007669"/>
    <property type="project" value="UniProtKB-SubCell"/>
</dbReference>
<dbReference type="Proteomes" id="UP000254258">
    <property type="component" value="Unassembled WGS sequence"/>
</dbReference>
<name>A0A370X1K8_9GAMM</name>
<dbReference type="SUPFAM" id="SSF64518">
    <property type="entry name" value="Phase 1 flagellin"/>
    <property type="match status" value="1"/>
</dbReference>
<evidence type="ECO:0000313" key="8">
    <source>
        <dbReference type="Proteomes" id="UP000254258"/>
    </source>
</evidence>
<reference evidence="7 8" key="1">
    <citation type="submission" date="2018-07" db="EMBL/GenBank/DDBJ databases">
        <title>Dyella monticola sp. nov. and Dyella psychrodurans sp. nov. isolated from monsoon evergreen broad-leaved forest soil of Dinghu Mountain, China.</title>
        <authorList>
            <person name="Gao Z."/>
            <person name="Qiu L."/>
        </authorList>
    </citation>
    <scope>NUCLEOTIDE SEQUENCE [LARGE SCALE GENOMIC DNA]</scope>
    <source>
        <strain evidence="7 8">4G-K06</strain>
    </source>
</reference>
<evidence type="ECO:0000256" key="4">
    <source>
        <dbReference type="ARBA" id="ARBA00022525"/>
    </source>
</evidence>
<protein>
    <submittedName>
        <fullName evidence="7">Flagellar hook-associated protein 3</fullName>
    </submittedName>
</protein>
<comment type="caution">
    <text evidence="7">The sequence shown here is derived from an EMBL/GenBank/DDBJ whole genome shotgun (WGS) entry which is preliminary data.</text>
</comment>
<keyword evidence="8" id="KW-1185">Reference proteome</keyword>
<dbReference type="InterPro" id="IPR001029">
    <property type="entry name" value="Flagellin_N"/>
</dbReference>
<dbReference type="RefSeq" id="WP_115495151.1">
    <property type="nucleotide sequence ID" value="NZ_QRBE01000004.1"/>
</dbReference>
<evidence type="ECO:0000259" key="6">
    <source>
        <dbReference type="Pfam" id="PF00669"/>
    </source>
</evidence>
<evidence type="ECO:0000256" key="2">
    <source>
        <dbReference type="ARBA" id="ARBA00004613"/>
    </source>
</evidence>
<dbReference type="NCBIfam" id="TIGR02550">
    <property type="entry name" value="flagell_flgL"/>
    <property type="match status" value="1"/>
</dbReference>
<dbReference type="OrthoDB" id="9768249at2"/>
<sequence length="414" mass="42381">MIRISTSWMYQQQVNTMLDQQSSLSATENEVSTGNAINVPSDNPTGAAQIVSLNHILAENSQYTSNITSANTRLSTESNTLTSVSNLLNSINDVGLGAINSTLSSSDLSNMATELTQYRNQLVQLANTTDANGQALFAGTSTTTTPFVLNSSTGSVTYAGNDQQAFTAIGPGLQVANGDAGGSLFMNLPAGNGSFVASAGASNTGTLVVGANSVTDTAAYQAATASGPLNDTITFGANGTYSVTDAAGNPVTDSSGNPITGTYTDGGAITFDGMSITMSGTPAAGDTVNVQSDTASNTQDVFTTINNMISALQSGDSSAQLSNTMNRQLESLSQAMGSVSTTQVAVGTRIDAVQQQQSDYSDLSVTYQTALTDVQGVNMASAISNLSLQSTALQASQEAFAKVQGTSLFDYLQG</sequence>
<keyword evidence="7" id="KW-0969">Cilium</keyword>
<proteinExistence type="inferred from homology"/>
<feature type="domain" description="Flagellin N-terminal" evidence="6">
    <location>
        <begin position="4"/>
        <end position="142"/>
    </location>
</feature>
<comment type="subcellular location">
    <subcellularLocation>
        <location evidence="1">Bacterial flagellum</location>
    </subcellularLocation>
    <subcellularLocation>
        <location evidence="2">Secreted</location>
    </subcellularLocation>
</comment>
<dbReference type="PANTHER" id="PTHR42792">
    <property type="entry name" value="FLAGELLIN"/>
    <property type="match status" value="1"/>
</dbReference>
<dbReference type="GO" id="GO:0005198">
    <property type="term" value="F:structural molecule activity"/>
    <property type="evidence" value="ECO:0007669"/>
    <property type="project" value="InterPro"/>
</dbReference>
<evidence type="ECO:0000256" key="5">
    <source>
        <dbReference type="ARBA" id="ARBA00023143"/>
    </source>
</evidence>
<dbReference type="InterPro" id="IPR013384">
    <property type="entry name" value="Flagell_FlgL"/>
</dbReference>
<comment type="similarity">
    <text evidence="3">Belongs to the bacterial flagellin family.</text>
</comment>
<evidence type="ECO:0000313" key="7">
    <source>
        <dbReference type="EMBL" id="RDS82095.1"/>
    </source>
</evidence>
<evidence type="ECO:0000256" key="1">
    <source>
        <dbReference type="ARBA" id="ARBA00004365"/>
    </source>
</evidence>
<accession>A0A370X1K8</accession>
<gene>
    <name evidence="7" type="primary">flgL</name>
    <name evidence="7" type="ORF">DWU98_08555</name>
</gene>
<dbReference type="GO" id="GO:0071973">
    <property type="term" value="P:bacterial-type flagellum-dependent cell motility"/>
    <property type="evidence" value="ECO:0007669"/>
    <property type="project" value="InterPro"/>
</dbReference>
<dbReference type="Gene3D" id="1.20.1330.10">
    <property type="entry name" value="f41 fragment of flagellin, N-terminal domain"/>
    <property type="match status" value="2"/>
</dbReference>
<dbReference type="PANTHER" id="PTHR42792:SF1">
    <property type="entry name" value="FLAGELLAR HOOK-ASSOCIATED PROTEIN 3"/>
    <property type="match status" value="1"/>
</dbReference>
<keyword evidence="7" id="KW-0966">Cell projection</keyword>
<keyword evidence="5" id="KW-0975">Bacterial flagellum</keyword>
<dbReference type="InterPro" id="IPR001492">
    <property type="entry name" value="Flagellin"/>
</dbReference>
<dbReference type="EMBL" id="QRBE01000004">
    <property type="protein sequence ID" value="RDS82095.1"/>
    <property type="molecule type" value="Genomic_DNA"/>
</dbReference>
<keyword evidence="4" id="KW-0964">Secreted</keyword>
<keyword evidence="7" id="KW-0282">Flagellum</keyword>